<accession>A0A397XQP0</accession>
<dbReference type="Proteomes" id="UP000264353">
    <property type="component" value="Chromosome A10"/>
</dbReference>
<evidence type="ECO:0000259" key="1">
    <source>
        <dbReference type="Pfam" id="PF25210"/>
    </source>
</evidence>
<dbReference type="SUPFAM" id="SSF117281">
    <property type="entry name" value="Kelch motif"/>
    <property type="match status" value="1"/>
</dbReference>
<sequence>MIGGYNNLEPSSRVFVMDCRVHTWHEAPSMLVAKKHPIMSVIDGKIYVVEKSKDRDFSKFIEFFDPETNIWEHVPSPSAKIYERHIDHCWSFKGNLCLLFRDKAVVYNSKENKWDVMLLSCDYDSCMMDNVIYTYSGGSFRMLNWYDCVERSWGDLKGMKKIPGLPKAYRGSLRLENCGGKIVLLWEENVCSICSMKEKMIWCAEVALERLNSQEIYGKI</sequence>
<proteinExistence type="predicted"/>
<dbReference type="EMBL" id="CM010637">
    <property type="protein sequence ID" value="RID40960.1"/>
    <property type="molecule type" value="Genomic_DNA"/>
</dbReference>
<feature type="domain" description="FKB95-like N-terminal Kelch" evidence="1">
    <location>
        <begin position="1"/>
        <end position="220"/>
    </location>
</feature>
<reference evidence="2 3" key="1">
    <citation type="submission" date="2018-06" db="EMBL/GenBank/DDBJ databases">
        <title>WGS assembly of Brassica rapa FPsc.</title>
        <authorList>
            <person name="Bowman J."/>
            <person name="Kohchi T."/>
            <person name="Yamato K."/>
            <person name="Jenkins J."/>
            <person name="Shu S."/>
            <person name="Ishizaki K."/>
            <person name="Yamaoka S."/>
            <person name="Nishihama R."/>
            <person name="Nakamura Y."/>
            <person name="Berger F."/>
            <person name="Adam C."/>
            <person name="Aki S."/>
            <person name="Althoff F."/>
            <person name="Araki T."/>
            <person name="Arteaga-Vazquez M."/>
            <person name="Balasubrmanian S."/>
            <person name="Bauer D."/>
            <person name="Boehm C."/>
            <person name="Briginshaw L."/>
            <person name="Caballero-Perez J."/>
            <person name="Catarino B."/>
            <person name="Chen F."/>
            <person name="Chiyoda S."/>
            <person name="Chovatia M."/>
            <person name="Davies K."/>
            <person name="Delmans M."/>
            <person name="Demura T."/>
            <person name="Dierschke T."/>
            <person name="Dolan L."/>
            <person name="Dorantes-Acosta A."/>
            <person name="Eklund D."/>
            <person name="Florent S."/>
            <person name="Flores-Sandoval E."/>
            <person name="Fujiyama A."/>
            <person name="Fukuzawa H."/>
            <person name="Galik B."/>
            <person name="Grimanelli D."/>
            <person name="Grimwood J."/>
            <person name="Grossniklaus U."/>
            <person name="Hamada T."/>
            <person name="Haseloff J."/>
            <person name="Hetherington A."/>
            <person name="Higo A."/>
            <person name="Hirakawa Y."/>
            <person name="Hundley H."/>
            <person name="Ikeda Y."/>
            <person name="Inoue K."/>
            <person name="Inoue S."/>
            <person name="Ishida S."/>
            <person name="Jia Q."/>
            <person name="Kakita M."/>
            <person name="Kanazawa T."/>
            <person name="Kawai Y."/>
            <person name="Kawashima T."/>
            <person name="Kennedy M."/>
            <person name="Kinose K."/>
            <person name="Kinoshita T."/>
            <person name="Kohara Y."/>
            <person name="Koide E."/>
            <person name="Komatsu K."/>
            <person name="Kopischke S."/>
            <person name="Kubo M."/>
            <person name="Kyozuka J."/>
            <person name="Lagercrantz U."/>
            <person name="Lin S."/>
            <person name="Lindquist E."/>
            <person name="Lipzen A."/>
            <person name="Lu C."/>
            <person name="Luna E."/>
            <person name="Martienssen R."/>
            <person name="Minamino N."/>
            <person name="Mizutani M."/>
            <person name="Mizutani M."/>
            <person name="Mochizuki N."/>
            <person name="Monte I."/>
            <person name="Mosher R."/>
            <person name="Nagasaki H."/>
            <person name="Nakagami H."/>
            <person name="Naramoto S."/>
            <person name="Nishitani K."/>
            <person name="Ohtani M."/>
            <person name="Okamoto T."/>
            <person name="Okumura M."/>
            <person name="Phillips J."/>
            <person name="Pollak B."/>
            <person name="Reinders A."/>
            <person name="Roevekamp M."/>
            <person name="Sano R."/>
            <person name="Sawa S."/>
            <person name="Schmid M."/>
            <person name="Shirakawa M."/>
            <person name="Solano R."/>
            <person name="Spunde A."/>
            <person name="Suetsugu N."/>
            <person name="Sugano S."/>
            <person name="Sugiyama A."/>
            <person name="Sun R."/>
            <person name="Suzuki Y."/>
            <person name="Takenaka M."/>
            <person name="Takezawa D."/>
            <person name="Tomogane H."/>
            <person name="Tsuzuki M."/>
            <person name="Ueda T."/>
            <person name="Umeda M."/>
            <person name="Ward J."/>
            <person name="Watanabe Y."/>
            <person name="Yazaki K."/>
            <person name="Yokoyama R."/>
            <person name="Yoshitake Y."/>
            <person name="Yotsui I."/>
            <person name="Zachgo S."/>
            <person name="Schmutz J."/>
        </authorList>
    </citation>
    <scope>NUCLEOTIDE SEQUENCE [LARGE SCALE GENOMIC DNA]</scope>
    <source>
        <strain evidence="3">cv. B-3</strain>
    </source>
</reference>
<name>A0A397XQP0_BRACM</name>
<dbReference type="InterPro" id="IPR050354">
    <property type="entry name" value="F-box/kelch-repeat_ARATH"/>
</dbReference>
<protein>
    <recommendedName>
        <fullName evidence="1">FKB95-like N-terminal Kelch domain-containing protein</fullName>
    </recommendedName>
</protein>
<evidence type="ECO:0000313" key="2">
    <source>
        <dbReference type="EMBL" id="RID40960.1"/>
    </source>
</evidence>
<dbReference type="AlphaFoldDB" id="A0A397XQP0"/>
<evidence type="ECO:0000313" key="3">
    <source>
        <dbReference type="Proteomes" id="UP000264353"/>
    </source>
</evidence>
<dbReference type="InterPro" id="IPR057499">
    <property type="entry name" value="Kelch_FKB95"/>
</dbReference>
<gene>
    <name evidence="2" type="ORF">BRARA_J00956</name>
</gene>
<dbReference type="Pfam" id="PF25210">
    <property type="entry name" value="Kelch_FKB95"/>
    <property type="match status" value="1"/>
</dbReference>
<dbReference type="PANTHER" id="PTHR24414:SF148">
    <property type="entry name" value="F-BOX DOMAIN-CONTAINING PROTEIN"/>
    <property type="match status" value="1"/>
</dbReference>
<dbReference type="InterPro" id="IPR015915">
    <property type="entry name" value="Kelch-typ_b-propeller"/>
</dbReference>
<dbReference type="Gene3D" id="2.120.10.80">
    <property type="entry name" value="Kelch-type beta propeller"/>
    <property type="match status" value="1"/>
</dbReference>
<dbReference type="PANTHER" id="PTHR24414">
    <property type="entry name" value="F-BOX/KELCH-REPEAT PROTEIN SKIP4"/>
    <property type="match status" value="1"/>
</dbReference>
<organism evidence="2 3">
    <name type="scientific">Brassica campestris</name>
    <name type="common">Field mustard</name>
    <dbReference type="NCBI Taxonomy" id="3711"/>
    <lineage>
        <taxon>Eukaryota</taxon>
        <taxon>Viridiplantae</taxon>
        <taxon>Streptophyta</taxon>
        <taxon>Embryophyta</taxon>
        <taxon>Tracheophyta</taxon>
        <taxon>Spermatophyta</taxon>
        <taxon>Magnoliopsida</taxon>
        <taxon>eudicotyledons</taxon>
        <taxon>Gunneridae</taxon>
        <taxon>Pentapetalae</taxon>
        <taxon>rosids</taxon>
        <taxon>malvids</taxon>
        <taxon>Brassicales</taxon>
        <taxon>Brassicaceae</taxon>
        <taxon>Brassiceae</taxon>
        <taxon>Brassica</taxon>
    </lineage>
</organism>